<dbReference type="InterPro" id="IPR013785">
    <property type="entry name" value="Aldolase_TIM"/>
</dbReference>
<keyword evidence="7" id="KW-1185">Reference proteome</keyword>
<dbReference type="AlphaFoldDB" id="A0A2P6TKG2"/>
<dbReference type="Gene3D" id="3.20.20.70">
    <property type="entry name" value="Aldolase class I"/>
    <property type="match status" value="1"/>
</dbReference>
<dbReference type="PANTHER" id="PTHR22893:SF91">
    <property type="entry name" value="NADPH DEHYDROGENASE 2-RELATED"/>
    <property type="match status" value="1"/>
</dbReference>
<dbReference type="GO" id="GO:0005829">
    <property type="term" value="C:cytosol"/>
    <property type="evidence" value="ECO:0007669"/>
    <property type="project" value="UniProtKB-ARBA"/>
</dbReference>
<keyword evidence="4" id="KW-0560">Oxidoreductase</keyword>
<dbReference type="GO" id="GO:0010181">
    <property type="term" value="F:FMN binding"/>
    <property type="evidence" value="ECO:0007669"/>
    <property type="project" value="InterPro"/>
</dbReference>
<comment type="similarity">
    <text evidence="2">Belongs to the NADH:flavin oxidoreductase/NADH oxidase family.</text>
</comment>
<dbReference type="InterPro" id="IPR045247">
    <property type="entry name" value="Oye-like"/>
</dbReference>
<name>A0A2P6TKG2_CHLSO</name>
<organism evidence="6 7">
    <name type="scientific">Chlorella sorokiniana</name>
    <name type="common">Freshwater green alga</name>
    <dbReference type="NCBI Taxonomy" id="3076"/>
    <lineage>
        <taxon>Eukaryota</taxon>
        <taxon>Viridiplantae</taxon>
        <taxon>Chlorophyta</taxon>
        <taxon>core chlorophytes</taxon>
        <taxon>Trebouxiophyceae</taxon>
        <taxon>Chlorellales</taxon>
        <taxon>Chlorellaceae</taxon>
        <taxon>Chlorella clade</taxon>
        <taxon>Chlorella</taxon>
    </lineage>
</organism>
<dbReference type="CDD" id="cd02933">
    <property type="entry name" value="OYE_like_FMN"/>
    <property type="match status" value="1"/>
</dbReference>
<dbReference type="InterPro" id="IPR001155">
    <property type="entry name" value="OxRdtase_FMN_N"/>
</dbReference>
<comment type="cofactor">
    <cofactor evidence="1">
        <name>FMN</name>
        <dbReference type="ChEBI" id="CHEBI:58210"/>
    </cofactor>
</comment>
<evidence type="ECO:0000256" key="1">
    <source>
        <dbReference type="ARBA" id="ARBA00001917"/>
    </source>
</evidence>
<protein>
    <submittedName>
        <fullName evidence="6">12-oxophytodienoic acid reductase</fullName>
    </submittedName>
</protein>
<evidence type="ECO:0000256" key="3">
    <source>
        <dbReference type="ARBA" id="ARBA00022643"/>
    </source>
</evidence>
<dbReference type="STRING" id="3076.A0A2P6TKG2"/>
<dbReference type="Pfam" id="PF00724">
    <property type="entry name" value="Oxidored_FMN"/>
    <property type="match status" value="1"/>
</dbReference>
<reference evidence="6 7" key="1">
    <citation type="journal article" date="2018" name="Plant J.">
        <title>Genome sequences of Chlorella sorokiniana UTEX 1602 and Micractinium conductrix SAG 241.80: implications to maltose excretion by a green alga.</title>
        <authorList>
            <person name="Arriola M.B."/>
            <person name="Velmurugan N."/>
            <person name="Zhang Y."/>
            <person name="Plunkett M.H."/>
            <person name="Hondzo H."/>
            <person name="Barney B.M."/>
        </authorList>
    </citation>
    <scope>NUCLEOTIDE SEQUENCE [LARGE SCALE GENOMIC DNA]</scope>
    <source>
        <strain evidence="7">UTEX 1602</strain>
    </source>
</reference>
<evidence type="ECO:0000313" key="6">
    <source>
        <dbReference type="EMBL" id="PRW44569.1"/>
    </source>
</evidence>
<dbReference type="EMBL" id="LHPG02000013">
    <property type="protein sequence ID" value="PRW44569.1"/>
    <property type="molecule type" value="Genomic_DNA"/>
</dbReference>
<keyword evidence="3" id="KW-0285">Flavoprotein</keyword>
<dbReference type="PANTHER" id="PTHR22893">
    <property type="entry name" value="NADH OXIDOREDUCTASE-RELATED"/>
    <property type="match status" value="1"/>
</dbReference>
<evidence type="ECO:0000256" key="2">
    <source>
        <dbReference type="ARBA" id="ARBA00005979"/>
    </source>
</evidence>
<evidence type="ECO:0000313" key="7">
    <source>
        <dbReference type="Proteomes" id="UP000239899"/>
    </source>
</evidence>
<accession>A0A2P6TKG2</accession>
<comment type="caution">
    <text evidence="6">The sequence shown here is derived from an EMBL/GenBank/DDBJ whole genome shotgun (WGS) entry which is preliminary data.</text>
</comment>
<dbReference type="Proteomes" id="UP000239899">
    <property type="component" value="Unassembled WGS sequence"/>
</dbReference>
<keyword evidence="3" id="KW-0288">FMN</keyword>
<dbReference type="SUPFAM" id="SSF51395">
    <property type="entry name" value="FMN-linked oxidoreductases"/>
    <property type="match status" value="1"/>
</dbReference>
<gene>
    <name evidence="6" type="ORF">C2E21_6651</name>
</gene>
<dbReference type="GO" id="GO:0016628">
    <property type="term" value="F:oxidoreductase activity, acting on the CH-CH group of donors, NAD or NADP as acceptor"/>
    <property type="evidence" value="ECO:0007669"/>
    <property type="project" value="UniProtKB-ARBA"/>
</dbReference>
<dbReference type="FunFam" id="3.20.20.70:FF:000059">
    <property type="entry name" value="N-ethylmaleimide reductase, FMN-linked"/>
    <property type="match status" value="1"/>
</dbReference>
<evidence type="ECO:0000259" key="5">
    <source>
        <dbReference type="Pfam" id="PF00724"/>
    </source>
</evidence>
<proteinExistence type="inferred from homology"/>
<sequence length="389" mass="42403">MAAVPNTAAAPLFTPYELPGGLKLQHRIVYAPLTRCRAFNNIPQPNAAVYYSQRATPGGLMISEGTIISERGFGYPCTPGIFTEEQVAGWKPVVKAVKDKGAAFFCQIWHVGRASHPHYQPNEELPISSSTLPITDGNQCFSLKTMQLEDYPAPRQLDASELPAIVDQYRQAARNAIEAGFDGVEIHGANGYLIDQFLKDGINQRTDAYGGSVENRCRFALEVVDAVVKEIGAEKTGIRLSPFGGFLSAQDSDPVGSVSYLLEQLNKYNLAWVHLVEPRVAGNVDLPADQIKESLAPFRKVYKGPLIVAGGHTAATGGEAVGSGAADLVCYGRHFIANPDLPRRFRLGAPLNKYDRNTFYTQGEEGYLDYPYLEESEEGKAFLATVKAD</sequence>
<feature type="domain" description="NADH:flavin oxidoreductase/NADH oxidase N-terminal" evidence="5">
    <location>
        <begin position="12"/>
        <end position="351"/>
    </location>
</feature>
<dbReference type="OrthoDB" id="1663137at2759"/>
<evidence type="ECO:0000256" key="4">
    <source>
        <dbReference type="ARBA" id="ARBA00023002"/>
    </source>
</evidence>